<keyword evidence="1" id="KW-0539">Nucleus</keyword>
<sequence length="251" mass="28891">MEKLEIAAESDAELNMKNKPAINKIINLPLLINVLSKKQLQFEFLDRGVLTLLKNWLEPLPDGSLPHINVRTGVLEILTELRIDLEDYGRREQLKNSGLGKVIMFLSRSDEETAGNRKLAKDLIDKWSRPIFNKSTRFEDSMKYNEDDRVLCRRPMVKKKIDKVVILDSRDDDVDEFTRQRNSGESSSNQHASRPEASPMDFNVRPQSKIDPVEIRARSKLAEHDQCRLKINKKLQQLKASKKKKASSIKA</sequence>
<dbReference type="GO" id="GO:0005634">
    <property type="term" value="C:nucleus"/>
    <property type="evidence" value="ECO:0007669"/>
    <property type="project" value="UniProtKB-SubCell"/>
</dbReference>
<dbReference type="Pfam" id="PF08711">
    <property type="entry name" value="Med26"/>
    <property type="match status" value="1"/>
</dbReference>
<reference evidence="4 5" key="1">
    <citation type="journal article" date="2018" name="Science">
        <title>The opium poppy genome and morphinan production.</title>
        <authorList>
            <person name="Guo L."/>
            <person name="Winzer T."/>
            <person name="Yang X."/>
            <person name="Li Y."/>
            <person name="Ning Z."/>
            <person name="He Z."/>
            <person name="Teodor R."/>
            <person name="Lu Y."/>
            <person name="Bowser T.A."/>
            <person name="Graham I.A."/>
            <person name="Ye K."/>
        </authorList>
    </citation>
    <scope>NUCLEOTIDE SEQUENCE [LARGE SCALE GENOMIC DNA]</scope>
    <source>
        <strain evidence="5">cv. HN1</strain>
        <tissue evidence="4">Leaves</tissue>
    </source>
</reference>
<organism evidence="4 5">
    <name type="scientific">Papaver somniferum</name>
    <name type="common">Opium poppy</name>
    <dbReference type="NCBI Taxonomy" id="3469"/>
    <lineage>
        <taxon>Eukaryota</taxon>
        <taxon>Viridiplantae</taxon>
        <taxon>Streptophyta</taxon>
        <taxon>Embryophyta</taxon>
        <taxon>Tracheophyta</taxon>
        <taxon>Spermatophyta</taxon>
        <taxon>Magnoliopsida</taxon>
        <taxon>Ranunculales</taxon>
        <taxon>Papaveraceae</taxon>
        <taxon>Papaveroideae</taxon>
        <taxon>Papaver</taxon>
    </lineage>
</organism>
<dbReference type="Proteomes" id="UP000316621">
    <property type="component" value="Chromosome 2"/>
</dbReference>
<dbReference type="InterPro" id="IPR017923">
    <property type="entry name" value="TFIIS_N"/>
</dbReference>
<dbReference type="PROSITE" id="PS51319">
    <property type="entry name" value="TFIIS_N"/>
    <property type="match status" value="1"/>
</dbReference>
<dbReference type="STRING" id="3469.A0A4Y7IXL6"/>
<dbReference type="AlphaFoldDB" id="A0A4Y7IXL6"/>
<dbReference type="InterPro" id="IPR035441">
    <property type="entry name" value="TFIIS/LEDGF_dom_sf"/>
</dbReference>
<dbReference type="InterPro" id="IPR044204">
    <property type="entry name" value="IWS1/2"/>
</dbReference>
<feature type="domain" description="TFIIS N-terminal" evidence="3">
    <location>
        <begin position="51"/>
        <end position="134"/>
    </location>
</feature>
<evidence type="ECO:0000256" key="1">
    <source>
        <dbReference type="PROSITE-ProRule" id="PRU00649"/>
    </source>
</evidence>
<feature type="compositionally biased region" description="Polar residues" evidence="2">
    <location>
        <begin position="180"/>
        <end position="192"/>
    </location>
</feature>
<keyword evidence="5" id="KW-1185">Reference proteome</keyword>
<evidence type="ECO:0000313" key="4">
    <source>
        <dbReference type="EMBL" id="RZC52145.1"/>
    </source>
</evidence>
<dbReference type="PANTHER" id="PTHR47350">
    <property type="entry name" value="PROTEIN IWS1 HOMOLOG 1"/>
    <property type="match status" value="1"/>
</dbReference>
<dbReference type="Gramene" id="RZC52145">
    <property type="protein sequence ID" value="RZC52145"/>
    <property type="gene ID" value="C5167_020568"/>
</dbReference>
<feature type="region of interest" description="Disordered" evidence="2">
    <location>
        <begin position="177"/>
        <end position="217"/>
    </location>
</feature>
<dbReference type="GO" id="GO:0009742">
    <property type="term" value="P:brassinosteroid mediated signaling pathway"/>
    <property type="evidence" value="ECO:0007669"/>
    <property type="project" value="InterPro"/>
</dbReference>
<name>A0A4Y7IXL6_PAPSO</name>
<comment type="subcellular location">
    <subcellularLocation>
        <location evidence="1">Nucleus</location>
    </subcellularLocation>
</comment>
<evidence type="ECO:0000259" key="3">
    <source>
        <dbReference type="PROSITE" id="PS51319"/>
    </source>
</evidence>
<accession>A0A4Y7IXL6</accession>
<proteinExistence type="predicted"/>
<evidence type="ECO:0000313" key="5">
    <source>
        <dbReference type="Proteomes" id="UP000316621"/>
    </source>
</evidence>
<dbReference type="GO" id="GO:0032784">
    <property type="term" value="P:regulation of DNA-templated transcription elongation"/>
    <property type="evidence" value="ECO:0007669"/>
    <property type="project" value="InterPro"/>
</dbReference>
<dbReference type="PANTHER" id="PTHR47350:SF4">
    <property type="entry name" value="PROTEIN IWS1 HOMOLOG 1"/>
    <property type="match status" value="1"/>
</dbReference>
<dbReference type="EMBL" id="CM010716">
    <property type="protein sequence ID" value="RZC52145.1"/>
    <property type="molecule type" value="Genomic_DNA"/>
</dbReference>
<gene>
    <name evidence="4" type="ORF">C5167_020568</name>
</gene>
<protein>
    <recommendedName>
        <fullName evidence="3">TFIIS N-terminal domain-containing protein</fullName>
    </recommendedName>
</protein>
<evidence type="ECO:0000256" key="2">
    <source>
        <dbReference type="SAM" id="MobiDB-lite"/>
    </source>
</evidence>
<dbReference type="Gene3D" id="1.20.930.10">
    <property type="entry name" value="Conserved domain common to transcription factors TFIIS, elongin A, CRSP70"/>
    <property type="match status" value="1"/>
</dbReference>